<gene>
    <name evidence="1" type="ORF">FKW44_020353</name>
</gene>
<sequence>MELPPTHHSWPRTSAQGILPNIWPENYWPPSSPDLNPLDFAVWGFLERETNSTPHPNVDSLKASIAAAWFNMSTDFTRKSCATFRHHVDAVIEDKGGYIE</sequence>
<dbReference type="Proteomes" id="UP000595437">
    <property type="component" value="Chromosome 14"/>
</dbReference>
<dbReference type="Gene3D" id="3.30.420.10">
    <property type="entry name" value="Ribonuclease H-like superfamily/Ribonuclease H"/>
    <property type="match status" value="1"/>
</dbReference>
<keyword evidence="2" id="KW-1185">Reference proteome</keyword>
<dbReference type="GO" id="GO:0003676">
    <property type="term" value="F:nucleic acid binding"/>
    <property type="evidence" value="ECO:0007669"/>
    <property type="project" value="InterPro"/>
</dbReference>
<name>A0A7T8GX58_CALRO</name>
<dbReference type="AlphaFoldDB" id="A0A7T8GX58"/>
<protein>
    <submittedName>
        <fullName evidence="1">Uncharacterized protein</fullName>
    </submittedName>
</protein>
<reference evidence="1" key="1">
    <citation type="journal article" name="Sci. Data">
        <title>Chromosome-scale genome assembly of the sea louse Caligus rogercresseyi by SMRT sequencing and Hi-C analysis.</title>
        <authorList>
            <person name="Gallardo-Escarate C."/>
            <person name="Valenzuela-Munoz V."/>
            <person name="Nunez-Acuna G."/>
            <person name="Valenzuela-Miranda D."/>
            <person name="Goncalves A.T."/>
            <person name="Escobar-Sepulveda H."/>
            <person name="Liachko I."/>
            <person name="Nelson B."/>
            <person name="Roberts S."/>
            <person name="Warren W."/>
        </authorList>
    </citation>
    <scope>NUCLEOTIDE SEQUENCE</scope>
    <source>
        <tissue evidence="1">Whole tissue</tissue>
    </source>
</reference>
<proteinExistence type="predicted"/>
<accession>A0A7T8GX58</accession>
<dbReference type="InterPro" id="IPR036397">
    <property type="entry name" value="RNaseH_sf"/>
</dbReference>
<dbReference type="OrthoDB" id="10006939at2759"/>
<dbReference type="EMBL" id="CP045903">
    <property type="protein sequence ID" value="QQP39463.1"/>
    <property type="molecule type" value="Genomic_DNA"/>
</dbReference>
<evidence type="ECO:0000313" key="1">
    <source>
        <dbReference type="EMBL" id="QQP39463.1"/>
    </source>
</evidence>
<evidence type="ECO:0000313" key="2">
    <source>
        <dbReference type="Proteomes" id="UP000595437"/>
    </source>
</evidence>
<organism evidence="1 2">
    <name type="scientific">Caligus rogercresseyi</name>
    <name type="common">Sea louse</name>
    <dbReference type="NCBI Taxonomy" id="217165"/>
    <lineage>
        <taxon>Eukaryota</taxon>
        <taxon>Metazoa</taxon>
        <taxon>Ecdysozoa</taxon>
        <taxon>Arthropoda</taxon>
        <taxon>Crustacea</taxon>
        <taxon>Multicrustacea</taxon>
        <taxon>Hexanauplia</taxon>
        <taxon>Copepoda</taxon>
        <taxon>Siphonostomatoida</taxon>
        <taxon>Caligidae</taxon>
        <taxon>Caligus</taxon>
    </lineage>
</organism>